<sequence>MEYLFTTEGHLFNISRILTQPRIREYIRDANTKYKKDKTRPWDLRCSAAYDSDFFWFTIDSTGNGCGDPLSCHSPPSPLTCPSVSDAIIMQSWFVYDDLVFYSSDSVYWNDLYTIWGKSAFPSVYEQPVSPRPPTDHTVLVKFGDDKDIRLSSEQFKKMMSLLNSLQSVGKSGLLSDEKMEEREELMSLLGLRTKVPEVKEERVDGYFFSEIDLPSLTLRIRRKDDVEYFITTNE</sequence>
<protein>
    <submittedName>
        <fullName evidence="1">Uncharacterized protein</fullName>
    </submittedName>
</protein>
<accession>A0A196SR60</accession>
<dbReference type="OrthoDB" id="8118055at2759"/>
<comment type="caution">
    <text evidence="1">The sequence shown here is derived from an EMBL/GenBank/DDBJ whole genome shotgun (WGS) entry which is preliminary data.</text>
</comment>
<evidence type="ECO:0000313" key="1">
    <source>
        <dbReference type="EMBL" id="OAO18224.1"/>
    </source>
</evidence>
<dbReference type="EMBL" id="LXWW01000001">
    <property type="protein sequence ID" value="OAO18224.1"/>
    <property type="molecule type" value="Genomic_DNA"/>
</dbReference>
<reference evidence="1 2" key="1">
    <citation type="submission" date="2016-05" db="EMBL/GenBank/DDBJ databases">
        <title>Nuclear genome of Blastocystis sp. subtype 1 NandII.</title>
        <authorList>
            <person name="Gentekaki E."/>
            <person name="Curtis B."/>
            <person name="Stairs C."/>
            <person name="Eme L."/>
            <person name="Herman E."/>
            <person name="Klimes V."/>
            <person name="Arias M.C."/>
            <person name="Elias M."/>
            <person name="Hilliou F."/>
            <person name="Klute M."/>
            <person name="Malik S.-B."/>
            <person name="Pightling A."/>
            <person name="Rachubinski R."/>
            <person name="Salas D."/>
            <person name="Schlacht A."/>
            <person name="Suga H."/>
            <person name="Archibald J."/>
            <person name="Ball S.G."/>
            <person name="Clark G."/>
            <person name="Dacks J."/>
            <person name="Van Der Giezen M."/>
            <person name="Tsaousis A."/>
            <person name="Roger A."/>
        </authorList>
    </citation>
    <scope>NUCLEOTIDE SEQUENCE [LARGE SCALE GENOMIC DNA]</scope>
    <source>
        <strain evidence="2">ATCC 50177 / NandII</strain>
    </source>
</reference>
<evidence type="ECO:0000313" key="2">
    <source>
        <dbReference type="Proteomes" id="UP000078348"/>
    </source>
</evidence>
<name>A0A196SR60_BLAHN</name>
<dbReference type="Proteomes" id="UP000078348">
    <property type="component" value="Unassembled WGS sequence"/>
</dbReference>
<dbReference type="AlphaFoldDB" id="A0A196SR60"/>
<gene>
    <name evidence="1" type="ORF">AV274_0006</name>
</gene>
<keyword evidence="2" id="KW-1185">Reference proteome</keyword>
<organism evidence="1 2">
    <name type="scientific">Blastocystis sp. subtype 1 (strain ATCC 50177 / NandII)</name>
    <dbReference type="NCBI Taxonomy" id="478820"/>
    <lineage>
        <taxon>Eukaryota</taxon>
        <taxon>Sar</taxon>
        <taxon>Stramenopiles</taxon>
        <taxon>Bigyra</taxon>
        <taxon>Opalozoa</taxon>
        <taxon>Opalinata</taxon>
        <taxon>Blastocystidae</taxon>
        <taxon>Blastocystis</taxon>
    </lineage>
</organism>
<proteinExistence type="predicted"/>